<feature type="transmembrane region" description="Helical" evidence="2">
    <location>
        <begin position="137"/>
        <end position="155"/>
    </location>
</feature>
<keyword evidence="2" id="KW-0812">Transmembrane</keyword>
<dbReference type="GO" id="GO:0005634">
    <property type="term" value="C:nucleus"/>
    <property type="evidence" value="ECO:0007669"/>
    <property type="project" value="InterPro"/>
</dbReference>
<dbReference type="STRING" id="43041.A0A182JRK9"/>
<dbReference type="VEuPathDB" id="VectorBase:ACHR008704"/>
<evidence type="ECO:0000256" key="2">
    <source>
        <dbReference type="SAM" id="Phobius"/>
    </source>
</evidence>
<keyword evidence="2" id="KW-1133">Transmembrane helix</keyword>
<dbReference type="EnsemblMetazoa" id="ACHR001141-RA">
    <property type="protein sequence ID" value="ACHR001141-PA"/>
    <property type="gene ID" value="ACHR001141"/>
</dbReference>
<dbReference type="VEuPathDB" id="VectorBase:ACHR001141"/>
<keyword evidence="4" id="KW-1185">Reference proteome</keyword>
<reference evidence="4" key="1">
    <citation type="submission" date="2013-03" db="EMBL/GenBank/DDBJ databases">
        <title>The Genome Sequence of Anopheles christyi ACHKN1017.</title>
        <authorList>
            <consortium name="The Broad Institute Genomics Platform"/>
            <person name="Neafsey D.E."/>
            <person name="Besansky N."/>
            <person name="Walker B."/>
            <person name="Young S.K."/>
            <person name="Zeng Q."/>
            <person name="Gargeya S."/>
            <person name="Fitzgerald M."/>
            <person name="Haas B."/>
            <person name="Abouelleil A."/>
            <person name="Allen A.W."/>
            <person name="Alvarado L."/>
            <person name="Arachchi H.M."/>
            <person name="Berlin A.M."/>
            <person name="Chapman S.B."/>
            <person name="Gainer-Dewar J."/>
            <person name="Goldberg J."/>
            <person name="Griggs A."/>
            <person name="Gujja S."/>
            <person name="Hansen M."/>
            <person name="Howarth C."/>
            <person name="Imamovic A."/>
            <person name="Ireland A."/>
            <person name="Larimer J."/>
            <person name="McCowan C."/>
            <person name="Murphy C."/>
            <person name="Pearson M."/>
            <person name="Poon T.W."/>
            <person name="Priest M."/>
            <person name="Roberts A."/>
            <person name="Saif S."/>
            <person name="Shea T."/>
            <person name="Sisk P."/>
            <person name="Sykes S."/>
            <person name="Wortman J."/>
            <person name="Nusbaum C."/>
            <person name="Birren B."/>
        </authorList>
    </citation>
    <scope>NUCLEOTIDE SEQUENCE [LARGE SCALE GENOMIC DNA]</scope>
    <source>
        <strain evidence="4">ACHKN1017</strain>
    </source>
</reference>
<accession>A0A182JRK9</accession>
<dbReference type="Proteomes" id="UP000075881">
    <property type="component" value="Unassembled WGS sequence"/>
</dbReference>
<protein>
    <submittedName>
        <fullName evidence="3">Uncharacterized protein</fullName>
    </submittedName>
</protein>
<dbReference type="Gene3D" id="3.30.870.10">
    <property type="entry name" value="Endonuclease Chain A"/>
    <property type="match status" value="1"/>
</dbReference>
<name>A0A182JRK9_9DIPT</name>
<sequence>MPSFGKDNAPLRIRRLPGFRVMYPTLANVLQSHDGLVGGHALPYTEEVHQEQKWLQSYLYQWISRARHLNKAMPQIKTYCRSKVCNGFSSHPQTFPNPPGVLRGSISLCTLITTNLAYCFCHGFCRKKIFCRWSQMASIPSFRCLTLLIIIMYLFNSMHF</sequence>
<dbReference type="GO" id="GO:0008081">
    <property type="term" value="F:phosphoric diester hydrolase activity"/>
    <property type="evidence" value="ECO:0007669"/>
    <property type="project" value="InterPro"/>
</dbReference>
<reference evidence="3" key="2">
    <citation type="submission" date="2020-05" db="UniProtKB">
        <authorList>
            <consortium name="EnsemblMetazoa"/>
        </authorList>
    </citation>
    <scope>IDENTIFICATION</scope>
    <source>
        <strain evidence="3">ACHKN1017</strain>
    </source>
</reference>
<dbReference type="Pfam" id="PF06087">
    <property type="entry name" value="Tyr-DNA_phospho"/>
    <property type="match status" value="1"/>
</dbReference>
<organism evidence="3 4">
    <name type="scientific">Anopheles christyi</name>
    <dbReference type="NCBI Taxonomy" id="43041"/>
    <lineage>
        <taxon>Eukaryota</taxon>
        <taxon>Metazoa</taxon>
        <taxon>Ecdysozoa</taxon>
        <taxon>Arthropoda</taxon>
        <taxon>Hexapoda</taxon>
        <taxon>Insecta</taxon>
        <taxon>Pterygota</taxon>
        <taxon>Neoptera</taxon>
        <taxon>Endopterygota</taxon>
        <taxon>Diptera</taxon>
        <taxon>Nematocera</taxon>
        <taxon>Culicoidea</taxon>
        <taxon>Culicidae</taxon>
        <taxon>Anophelinae</taxon>
        <taxon>Anopheles</taxon>
    </lineage>
</organism>
<dbReference type="GO" id="GO:0006281">
    <property type="term" value="P:DNA repair"/>
    <property type="evidence" value="ECO:0007669"/>
    <property type="project" value="InterPro"/>
</dbReference>
<dbReference type="AlphaFoldDB" id="A0A182JRK9"/>
<feature type="binding site" evidence="1">
    <location>
        <position position="77"/>
    </location>
    <ligand>
        <name>substrate</name>
    </ligand>
</feature>
<dbReference type="EnsemblMetazoa" id="ACHR008704-RA">
    <property type="protein sequence ID" value="ACHR008704-PA"/>
    <property type="gene ID" value="ACHR008704"/>
</dbReference>
<evidence type="ECO:0000313" key="4">
    <source>
        <dbReference type="Proteomes" id="UP000075881"/>
    </source>
</evidence>
<keyword evidence="2" id="KW-0472">Membrane</keyword>
<proteinExistence type="predicted"/>
<evidence type="ECO:0000256" key="1">
    <source>
        <dbReference type="PIRSR" id="PIRSR610347-2"/>
    </source>
</evidence>
<evidence type="ECO:0000313" key="3">
    <source>
        <dbReference type="EnsemblMetazoa" id="ACHR001141-PA"/>
    </source>
</evidence>
<dbReference type="SUPFAM" id="SSF56024">
    <property type="entry name" value="Phospholipase D/nuclease"/>
    <property type="match status" value="1"/>
</dbReference>
<dbReference type="InterPro" id="IPR010347">
    <property type="entry name" value="Tdp1"/>
</dbReference>